<proteinExistence type="predicted"/>
<accession>A0ACD5AGB2</accession>
<dbReference type="Proteomes" id="UP001432251">
    <property type="component" value="Chromosome"/>
</dbReference>
<evidence type="ECO:0000313" key="2">
    <source>
        <dbReference type="Proteomes" id="UP001432251"/>
    </source>
</evidence>
<dbReference type="EMBL" id="CP146022">
    <property type="protein sequence ID" value="WWQ66252.1"/>
    <property type="molecule type" value="Genomic_DNA"/>
</dbReference>
<name>A0ACD5AGB2_9ACTN</name>
<reference evidence="1" key="1">
    <citation type="journal article" date="2025" name="Int. J. Syst. Evol. Microbiol.">
        <title>Streptomyces citrinus sp. nov., with yellow diffusible pigment.</title>
        <authorList>
            <person name="He Y."/>
            <person name="Yang E."/>
            <person name="Xu J."/>
            <person name="Sun Y."/>
            <person name="Sun L."/>
        </authorList>
    </citation>
    <scope>NUCLEOTIDE SEQUENCE</scope>
    <source>
        <strain evidence="1">Q6</strain>
    </source>
</reference>
<sequence>MSAARRSLLTATAAGTLLGALWFVPNATATPEDAPRTDRTRTTSAVASQSDQQLRLADTGTVDTTPYVVGGSVFLGLGVGFVAYSVRRGRSLGAPA</sequence>
<protein>
    <submittedName>
        <fullName evidence="1">Uncharacterized protein</fullName>
    </submittedName>
</protein>
<keyword evidence="2" id="KW-1185">Reference proteome</keyword>
<gene>
    <name evidence="1" type="ORF">V2W30_24930</name>
</gene>
<organism evidence="1 2">
    <name type="scientific">Streptomyces citrinus</name>
    <dbReference type="NCBI Taxonomy" id="3118173"/>
    <lineage>
        <taxon>Bacteria</taxon>
        <taxon>Bacillati</taxon>
        <taxon>Actinomycetota</taxon>
        <taxon>Actinomycetes</taxon>
        <taxon>Kitasatosporales</taxon>
        <taxon>Streptomycetaceae</taxon>
        <taxon>Streptomyces</taxon>
    </lineage>
</organism>
<evidence type="ECO:0000313" key="1">
    <source>
        <dbReference type="EMBL" id="WWQ66252.1"/>
    </source>
</evidence>